<dbReference type="PANTHER" id="PTHR34145:SF28">
    <property type="entry name" value="F-BOX DOMAIN-CONTAINING PROTEIN"/>
    <property type="match status" value="1"/>
</dbReference>
<evidence type="ECO:0000313" key="3">
    <source>
        <dbReference type="Proteomes" id="UP001172457"/>
    </source>
</evidence>
<dbReference type="EMBL" id="JARYMX010000003">
    <property type="protein sequence ID" value="KAJ9558817.1"/>
    <property type="molecule type" value="Genomic_DNA"/>
</dbReference>
<gene>
    <name evidence="2" type="ORF">OSB04_013431</name>
</gene>
<comment type="caution">
    <text evidence="2">The sequence shown here is derived from an EMBL/GenBank/DDBJ whole genome shotgun (WGS) entry which is preliminary data.</text>
</comment>
<organism evidence="2 3">
    <name type="scientific">Centaurea solstitialis</name>
    <name type="common">yellow star-thistle</name>
    <dbReference type="NCBI Taxonomy" id="347529"/>
    <lineage>
        <taxon>Eukaryota</taxon>
        <taxon>Viridiplantae</taxon>
        <taxon>Streptophyta</taxon>
        <taxon>Embryophyta</taxon>
        <taxon>Tracheophyta</taxon>
        <taxon>Spermatophyta</taxon>
        <taxon>Magnoliopsida</taxon>
        <taxon>eudicotyledons</taxon>
        <taxon>Gunneridae</taxon>
        <taxon>Pentapetalae</taxon>
        <taxon>asterids</taxon>
        <taxon>campanulids</taxon>
        <taxon>Asterales</taxon>
        <taxon>Asteraceae</taxon>
        <taxon>Carduoideae</taxon>
        <taxon>Cardueae</taxon>
        <taxon>Centaureinae</taxon>
        <taxon>Centaurea</taxon>
    </lineage>
</organism>
<sequence>MLLISRKGFQELVLINSNRCYELPSYVSSCSELRYLKLENCIFKPLVKLEEFSNLDDLYLKNIDFGVNSRGALVTLPQLGRLGLETCKNVHNFNIKARNLHSLLVFRCPDAMLLRLLDTPCLYFVCLYFLESFEDFLRVEKMNLTGLLSNLRKTEMLRMNGHGMKFLSAGKIPKWLPDPVNSLRHLWLDNFQISDLDQLRDALCLLRNSPSLKKLCMQSQMEPHVMHYDAGPASIHLESLDCLDKTLNRLQTVEIISLEGSRPTLLFIKLLLAHSPSLVKLTIEPSGTTDAHQRLNIAIDVMRFPRASTKAELIFLNPKP</sequence>
<protein>
    <recommendedName>
        <fullName evidence="1">FBD domain-containing protein</fullName>
    </recommendedName>
</protein>
<proteinExistence type="predicted"/>
<dbReference type="Gene3D" id="3.80.10.10">
    <property type="entry name" value="Ribonuclease Inhibitor"/>
    <property type="match status" value="1"/>
</dbReference>
<dbReference type="InterPro" id="IPR053772">
    <property type="entry name" value="At1g61320/At1g61330-like"/>
</dbReference>
<dbReference type="SUPFAM" id="SSF52047">
    <property type="entry name" value="RNI-like"/>
    <property type="match status" value="1"/>
</dbReference>
<evidence type="ECO:0000259" key="1">
    <source>
        <dbReference type="SMART" id="SM00579"/>
    </source>
</evidence>
<dbReference type="PANTHER" id="PTHR34145">
    <property type="entry name" value="OS02G0105600 PROTEIN"/>
    <property type="match status" value="1"/>
</dbReference>
<dbReference type="InterPro" id="IPR055357">
    <property type="entry name" value="LRR_At1g61320_AtMIF1"/>
</dbReference>
<dbReference type="AlphaFoldDB" id="A0AA38WF03"/>
<dbReference type="InterPro" id="IPR006566">
    <property type="entry name" value="FBD"/>
</dbReference>
<evidence type="ECO:0000313" key="2">
    <source>
        <dbReference type="EMBL" id="KAJ9558817.1"/>
    </source>
</evidence>
<accession>A0AA38WF03</accession>
<dbReference type="Proteomes" id="UP001172457">
    <property type="component" value="Chromosome 3"/>
</dbReference>
<feature type="domain" description="FBD" evidence="1">
    <location>
        <begin position="241"/>
        <end position="316"/>
    </location>
</feature>
<name>A0AA38WF03_9ASTR</name>
<dbReference type="Pfam" id="PF23622">
    <property type="entry name" value="LRR_At1g61320_AtMIF1"/>
    <property type="match status" value="1"/>
</dbReference>
<reference evidence="2" key="1">
    <citation type="submission" date="2023-03" db="EMBL/GenBank/DDBJ databases">
        <title>Chromosome-scale reference genome and RAD-based genetic map of yellow starthistle (Centaurea solstitialis) reveal putative structural variation and QTLs associated with invader traits.</title>
        <authorList>
            <person name="Reatini B."/>
            <person name="Cang F.A."/>
            <person name="Jiang Q."/>
            <person name="Mckibben M.T.W."/>
            <person name="Barker M.S."/>
            <person name="Rieseberg L.H."/>
            <person name="Dlugosch K.M."/>
        </authorList>
    </citation>
    <scope>NUCLEOTIDE SEQUENCE</scope>
    <source>
        <strain evidence="2">CAN-66</strain>
        <tissue evidence="2">Leaf</tissue>
    </source>
</reference>
<dbReference type="SMART" id="SM00579">
    <property type="entry name" value="FBD"/>
    <property type="match status" value="1"/>
</dbReference>
<dbReference type="InterPro" id="IPR032675">
    <property type="entry name" value="LRR_dom_sf"/>
</dbReference>
<keyword evidence="3" id="KW-1185">Reference proteome</keyword>